<organism evidence="1 2">
    <name type="scientific">Adhaeribacter pallidiroseus</name>
    <dbReference type="NCBI Taxonomy" id="2072847"/>
    <lineage>
        <taxon>Bacteria</taxon>
        <taxon>Pseudomonadati</taxon>
        <taxon>Bacteroidota</taxon>
        <taxon>Cytophagia</taxon>
        <taxon>Cytophagales</taxon>
        <taxon>Hymenobacteraceae</taxon>
        <taxon>Adhaeribacter</taxon>
    </lineage>
</organism>
<keyword evidence="2" id="KW-1185">Reference proteome</keyword>
<protein>
    <recommendedName>
        <fullName evidence="3">HTH cro/C1-type domain-containing protein</fullName>
    </recommendedName>
</protein>
<dbReference type="PANTHER" id="PTHR40455">
    <property type="entry name" value="ANTITOXIN HIGA"/>
    <property type="match status" value="1"/>
</dbReference>
<name>A0A369QRH8_9BACT</name>
<proteinExistence type="predicted"/>
<evidence type="ECO:0008006" key="3">
    <source>
        <dbReference type="Google" id="ProtNLM"/>
    </source>
</evidence>
<dbReference type="OrthoDB" id="9796786at2"/>
<dbReference type="PANTHER" id="PTHR40455:SF1">
    <property type="entry name" value="ANTITOXIN HIGA"/>
    <property type="match status" value="1"/>
</dbReference>
<sequence length="122" mass="13852">MEVKLIHNATEYQAALKRMRQLWGAAEGTPEYEEADILALVINKYEEEHYPIDDLDPIEHIKIRMEVLGLQPKDLVPYLGDKGTVSSILNRKRPLSLANIRSLHKGLNLSPEILIKEIILAA</sequence>
<comment type="caution">
    <text evidence="1">The sequence shown here is derived from an EMBL/GenBank/DDBJ whole genome shotgun (WGS) entry which is preliminary data.</text>
</comment>
<dbReference type="EMBL" id="QASA01000001">
    <property type="protein sequence ID" value="RDC65916.1"/>
    <property type="molecule type" value="Genomic_DNA"/>
</dbReference>
<accession>A0A369QRH8</accession>
<dbReference type="Proteomes" id="UP000253919">
    <property type="component" value="Unassembled WGS sequence"/>
</dbReference>
<dbReference type="InterPro" id="IPR039060">
    <property type="entry name" value="Antitox_HigA"/>
</dbReference>
<dbReference type="RefSeq" id="WP_115374855.1">
    <property type="nucleotide sequence ID" value="NZ_QASA01000001.1"/>
</dbReference>
<dbReference type="AlphaFoldDB" id="A0A369QRH8"/>
<dbReference type="GO" id="GO:0001046">
    <property type="term" value="F:core promoter sequence-specific DNA binding"/>
    <property type="evidence" value="ECO:0007669"/>
    <property type="project" value="TreeGrafter"/>
</dbReference>
<evidence type="ECO:0000313" key="2">
    <source>
        <dbReference type="Proteomes" id="UP000253919"/>
    </source>
</evidence>
<gene>
    <name evidence="1" type="ORF">AHMF7616_04547</name>
</gene>
<evidence type="ECO:0000313" key="1">
    <source>
        <dbReference type="EMBL" id="RDC65916.1"/>
    </source>
</evidence>
<dbReference type="GO" id="GO:0006355">
    <property type="term" value="P:regulation of DNA-templated transcription"/>
    <property type="evidence" value="ECO:0007669"/>
    <property type="project" value="InterPro"/>
</dbReference>
<reference evidence="1 2" key="1">
    <citation type="submission" date="2018-04" db="EMBL/GenBank/DDBJ databases">
        <title>Adhaeribacter sp. HMF7616 genome sequencing and assembly.</title>
        <authorList>
            <person name="Kang H."/>
            <person name="Kang J."/>
            <person name="Cha I."/>
            <person name="Kim H."/>
            <person name="Joh K."/>
        </authorList>
    </citation>
    <scope>NUCLEOTIDE SEQUENCE [LARGE SCALE GENOMIC DNA]</scope>
    <source>
        <strain evidence="1 2">HMF7616</strain>
    </source>
</reference>